<dbReference type="AlphaFoldDB" id="A0A6B0R5R7"/>
<gene>
    <name evidence="2" type="ORF">E5288_WYG018858</name>
</gene>
<accession>A0A6B0R5R7</accession>
<evidence type="ECO:0000313" key="3">
    <source>
        <dbReference type="Proteomes" id="UP000322234"/>
    </source>
</evidence>
<protein>
    <submittedName>
        <fullName evidence="2">Uncharacterized protein</fullName>
    </submittedName>
</protein>
<sequence>MTTWKRHHWAGATLAPPPELQFQRPHQRTQGRHSDEGMEPNLKQPCPPPLSAGPIRGAVNPRLIKHKIDMVKIATLQKHRNTGLTQLRGHRSAASDPSNGLQKPERVSAQSYTN</sequence>
<evidence type="ECO:0000313" key="2">
    <source>
        <dbReference type="EMBL" id="MXQ83174.1"/>
    </source>
</evidence>
<keyword evidence="3" id="KW-1185">Reference proteome</keyword>
<feature type="region of interest" description="Disordered" evidence="1">
    <location>
        <begin position="1"/>
        <end position="57"/>
    </location>
</feature>
<name>A0A6B0R5R7_9CETA</name>
<reference evidence="2" key="1">
    <citation type="submission" date="2019-10" db="EMBL/GenBank/DDBJ databases">
        <title>The sequence and de novo assembly of the wild yak genome.</title>
        <authorList>
            <person name="Liu Y."/>
        </authorList>
    </citation>
    <scope>NUCLEOTIDE SEQUENCE [LARGE SCALE GENOMIC DNA]</scope>
    <source>
        <strain evidence="2">WY2019</strain>
    </source>
</reference>
<dbReference type="EMBL" id="VBQZ03000015">
    <property type="protein sequence ID" value="MXQ83174.1"/>
    <property type="molecule type" value="Genomic_DNA"/>
</dbReference>
<feature type="region of interest" description="Disordered" evidence="1">
    <location>
        <begin position="81"/>
        <end position="114"/>
    </location>
</feature>
<organism evidence="2 3">
    <name type="scientific">Bos mutus</name>
    <name type="common">wild yak</name>
    <dbReference type="NCBI Taxonomy" id="72004"/>
    <lineage>
        <taxon>Eukaryota</taxon>
        <taxon>Metazoa</taxon>
        <taxon>Chordata</taxon>
        <taxon>Craniata</taxon>
        <taxon>Vertebrata</taxon>
        <taxon>Euteleostomi</taxon>
        <taxon>Mammalia</taxon>
        <taxon>Eutheria</taxon>
        <taxon>Laurasiatheria</taxon>
        <taxon>Artiodactyla</taxon>
        <taxon>Ruminantia</taxon>
        <taxon>Pecora</taxon>
        <taxon>Bovidae</taxon>
        <taxon>Bovinae</taxon>
        <taxon>Bos</taxon>
    </lineage>
</organism>
<evidence type="ECO:0000256" key="1">
    <source>
        <dbReference type="SAM" id="MobiDB-lite"/>
    </source>
</evidence>
<dbReference type="Proteomes" id="UP000322234">
    <property type="component" value="Unassembled WGS sequence"/>
</dbReference>
<comment type="caution">
    <text evidence="2">The sequence shown here is derived from an EMBL/GenBank/DDBJ whole genome shotgun (WGS) entry which is preliminary data.</text>
</comment>
<proteinExistence type="predicted"/>